<protein>
    <recommendedName>
        <fullName evidence="2">DNA-directed DNA polymerase</fullName>
        <ecNumber evidence="2">2.7.7.7</ecNumber>
    </recommendedName>
</protein>
<keyword evidence="4 14" id="KW-0548">Nucleotidyltransferase</keyword>
<name>A0A6H1UA36_9GAMM</name>
<dbReference type="EMBL" id="CP051180">
    <property type="protein sequence ID" value="QIZ75894.1"/>
    <property type="molecule type" value="Genomic_DNA"/>
</dbReference>
<evidence type="ECO:0000256" key="5">
    <source>
        <dbReference type="ARBA" id="ARBA00022705"/>
    </source>
</evidence>
<evidence type="ECO:0000256" key="2">
    <source>
        <dbReference type="ARBA" id="ARBA00012417"/>
    </source>
</evidence>
<keyword evidence="9" id="KW-0067">ATP-binding</keyword>
<keyword evidence="5" id="KW-0235">DNA replication</keyword>
<sequence length="831" mass="90174">MSYQVLARKWRPATFDQVVGQEHVLKALTHALQHNRLHHAYLFTGTRGVGKTSIARLLAKGLNCEQGVTATPCGSCNNCVEISQGRFVDLLEIDAASRTKVDDTREILDNVQYQPVRGRFKVYLIDEVHMLSRHSFNALLKTLEEPPEHVKFLLATTDPQKLPVTVLSRCLQFNLKSVIPQRISAHLAKVLDAELVGYEPAALDLLAQAADGSVRDGMSLTDQAIAHGAGALQLAQVQAMLGTIDSRYSLQLMNSLCQGEPALMQQTLDEIDQFAPDYDELLRQMAALLHQVALAQFNLQPHSALADADNVQQLAGSLDREQVQLWYQMLTQGRIDLNVAPDPRSGFEMVMLRALAFAPAITVEPMQARQVAAPVVHAVPVQPAVEAANSATAPLSAAVSVPVAAKPKLPPIASEPTPAAPATTPTSATAPSVAVNAAEIAANTAAEEVVETSLASEQAQIEQQAAALTNVAAEPQTAAMPSPPPPPQSTVPDEQAMDAEQALLMAQASAQMDYPDGVQMDDYQPDYLPDYDTGMTSAPPQQLQQQQPSRDNSVTAVAAEPELGSSDPMAVINQVLADEKKQRQHFASISSDGDEPGKDEAAASTAAPRVLQRPPVKTNTVDEAVSTDPESLPPWHIDNDPRLANANGVVEAAELSPAEAVVEPLLPIGQRPLPQQEAEVTAVAEPVEAPAEPAQPLTVPAAAEDRELDMQWYQAIGQLGIGARPRQLAINSVLERDGEQVVLNLRSEQRHLNSDTVVEPLQQSLQTLWNQTVQLRIEVKDLMQRETPLEIRRRRQRERLEQAKQDLYADPVVQWLQSELDANLLDDSVAY</sequence>
<dbReference type="NCBIfam" id="TIGR02397">
    <property type="entry name" value="dnaX_nterm"/>
    <property type="match status" value="1"/>
</dbReference>
<dbReference type="Pfam" id="PF22608">
    <property type="entry name" value="DNAX_ATPase_lid"/>
    <property type="match status" value="1"/>
</dbReference>
<evidence type="ECO:0000256" key="4">
    <source>
        <dbReference type="ARBA" id="ARBA00022695"/>
    </source>
</evidence>
<feature type="region of interest" description="Disordered" evidence="12">
    <location>
        <begin position="513"/>
        <end position="568"/>
    </location>
</feature>
<dbReference type="Gene3D" id="3.40.50.300">
    <property type="entry name" value="P-loop containing nucleotide triphosphate hydrolases"/>
    <property type="match status" value="1"/>
</dbReference>
<accession>A0A6H1UA36</accession>
<feature type="compositionally biased region" description="Low complexity" evidence="12">
    <location>
        <begin position="539"/>
        <end position="548"/>
    </location>
</feature>
<dbReference type="InterPro" id="IPR012763">
    <property type="entry name" value="DNA_pol_III_sug/sutau_N"/>
</dbReference>
<dbReference type="EC" id="2.7.7.7" evidence="2"/>
<evidence type="ECO:0000256" key="8">
    <source>
        <dbReference type="ARBA" id="ARBA00022833"/>
    </source>
</evidence>
<dbReference type="InterPro" id="IPR008921">
    <property type="entry name" value="DNA_pol3_clamp-load_cplx_C"/>
</dbReference>
<feature type="domain" description="AAA+ ATPase" evidence="13">
    <location>
        <begin position="37"/>
        <end position="178"/>
    </location>
</feature>
<dbReference type="Proteomes" id="UP000501602">
    <property type="component" value="Chromosome"/>
</dbReference>
<evidence type="ECO:0000256" key="6">
    <source>
        <dbReference type="ARBA" id="ARBA00022723"/>
    </source>
</evidence>
<dbReference type="PANTHER" id="PTHR11669:SF0">
    <property type="entry name" value="PROTEIN STICHEL-LIKE 2"/>
    <property type="match status" value="1"/>
</dbReference>
<evidence type="ECO:0000256" key="9">
    <source>
        <dbReference type="ARBA" id="ARBA00022840"/>
    </source>
</evidence>
<gene>
    <name evidence="14" type="primary">dnaX</name>
    <name evidence="14" type="ORF">HER31_02745</name>
</gene>
<dbReference type="GO" id="GO:0006261">
    <property type="term" value="P:DNA-templated DNA replication"/>
    <property type="evidence" value="ECO:0007669"/>
    <property type="project" value="TreeGrafter"/>
</dbReference>
<keyword evidence="8" id="KW-0862">Zinc</keyword>
<dbReference type="Gene3D" id="1.20.272.10">
    <property type="match status" value="1"/>
</dbReference>
<dbReference type="KEGG" id="fes:HER31_02745"/>
<dbReference type="FunFam" id="3.40.50.300:FF:000014">
    <property type="entry name" value="DNA polymerase III subunit gamma/tau"/>
    <property type="match status" value="1"/>
</dbReference>
<evidence type="ECO:0000256" key="3">
    <source>
        <dbReference type="ARBA" id="ARBA00022679"/>
    </source>
</evidence>
<feature type="region of interest" description="Disordered" evidence="12">
    <location>
        <begin position="582"/>
        <end position="637"/>
    </location>
</feature>
<organism evidence="14 15">
    <name type="scientific">Ferrimonas lipolytica</name>
    <dbReference type="NCBI Taxonomy" id="2724191"/>
    <lineage>
        <taxon>Bacteria</taxon>
        <taxon>Pseudomonadati</taxon>
        <taxon>Pseudomonadota</taxon>
        <taxon>Gammaproteobacteria</taxon>
        <taxon>Alteromonadales</taxon>
        <taxon>Ferrimonadaceae</taxon>
        <taxon>Ferrimonas</taxon>
    </lineage>
</organism>
<dbReference type="CDD" id="cd00009">
    <property type="entry name" value="AAA"/>
    <property type="match status" value="1"/>
</dbReference>
<dbReference type="Gene3D" id="3.30.300.150">
    <property type="entry name" value="DNA polymerase III, tau subunit, domain V"/>
    <property type="match status" value="1"/>
</dbReference>
<dbReference type="SUPFAM" id="SSF52540">
    <property type="entry name" value="P-loop containing nucleoside triphosphate hydrolases"/>
    <property type="match status" value="1"/>
</dbReference>
<dbReference type="PRINTS" id="PR00300">
    <property type="entry name" value="CLPPROTEASEA"/>
</dbReference>
<dbReference type="AlphaFoldDB" id="A0A6H1UA36"/>
<dbReference type="NCBIfam" id="NF005942">
    <property type="entry name" value="PRK07994.1"/>
    <property type="match status" value="1"/>
</dbReference>
<dbReference type="GO" id="GO:0009360">
    <property type="term" value="C:DNA polymerase III complex"/>
    <property type="evidence" value="ECO:0007669"/>
    <property type="project" value="InterPro"/>
</dbReference>
<evidence type="ECO:0000256" key="10">
    <source>
        <dbReference type="ARBA" id="ARBA00022932"/>
    </source>
</evidence>
<dbReference type="FunFam" id="1.10.8.60:FF:000013">
    <property type="entry name" value="DNA polymerase III subunit gamma/tau"/>
    <property type="match status" value="1"/>
</dbReference>
<comment type="similarity">
    <text evidence="1">Belongs to the DnaX/STICHEL family.</text>
</comment>
<dbReference type="Pfam" id="PF12169">
    <property type="entry name" value="DNA_pol3_gamma3"/>
    <property type="match status" value="1"/>
</dbReference>
<dbReference type="GO" id="GO:0046872">
    <property type="term" value="F:metal ion binding"/>
    <property type="evidence" value="ECO:0007669"/>
    <property type="project" value="UniProtKB-KW"/>
</dbReference>
<dbReference type="PANTHER" id="PTHR11669">
    <property type="entry name" value="REPLICATION FACTOR C / DNA POLYMERASE III GAMMA-TAU SUBUNIT"/>
    <property type="match status" value="1"/>
</dbReference>
<keyword evidence="10" id="KW-0239">DNA-directed DNA polymerase</keyword>
<dbReference type="RefSeq" id="WP_168659155.1">
    <property type="nucleotide sequence ID" value="NZ_CP051180.1"/>
</dbReference>
<dbReference type="InterPro" id="IPR001270">
    <property type="entry name" value="ClpA/B"/>
</dbReference>
<evidence type="ECO:0000313" key="14">
    <source>
        <dbReference type="EMBL" id="QIZ75894.1"/>
    </source>
</evidence>
<dbReference type="InterPro" id="IPR050238">
    <property type="entry name" value="DNA_Rep/Repair_Clamp_Loader"/>
</dbReference>
<keyword evidence="15" id="KW-1185">Reference proteome</keyword>
<evidence type="ECO:0000259" key="13">
    <source>
        <dbReference type="SMART" id="SM00382"/>
    </source>
</evidence>
<dbReference type="InterPro" id="IPR045085">
    <property type="entry name" value="HLD_clamp_pol_III_gamma_tau"/>
</dbReference>
<dbReference type="InterPro" id="IPR021029">
    <property type="entry name" value="DNA_pol_III_tau_dom-5"/>
</dbReference>
<dbReference type="Gene3D" id="1.10.8.60">
    <property type="match status" value="1"/>
</dbReference>
<evidence type="ECO:0000256" key="11">
    <source>
        <dbReference type="ARBA" id="ARBA00049244"/>
    </source>
</evidence>
<keyword evidence="6" id="KW-0479">Metal-binding</keyword>
<keyword evidence="7" id="KW-0547">Nucleotide-binding</keyword>
<evidence type="ECO:0000313" key="15">
    <source>
        <dbReference type="Proteomes" id="UP000501602"/>
    </source>
</evidence>
<feature type="region of interest" description="Disordered" evidence="12">
    <location>
        <begin position="472"/>
        <end position="494"/>
    </location>
</feature>
<proteinExistence type="inferred from homology"/>
<feature type="compositionally biased region" description="Low complexity" evidence="12">
    <location>
        <begin position="521"/>
        <end position="532"/>
    </location>
</feature>
<reference evidence="14 15" key="1">
    <citation type="submission" date="2020-04" db="EMBL/GenBank/DDBJ databases">
        <title>Ferrimonas sp. S7 isolated from sea water.</title>
        <authorList>
            <person name="Bae S.S."/>
            <person name="Baek K."/>
        </authorList>
    </citation>
    <scope>NUCLEOTIDE SEQUENCE [LARGE SCALE GENOMIC DNA]</scope>
    <source>
        <strain evidence="14 15">S7</strain>
    </source>
</reference>
<dbReference type="FunFam" id="1.20.272.10:FF:000003">
    <property type="entry name" value="DNA polymerase III subunit gamma/tau"/>
    <property type="match status" value="1"/>
</dbReference>
<evidence type="ECO:0000256" key="1">
    <source>
        <dbReference type="ARBA" id="ARBA00006360"/>
    </source>
</evidence>
<keyword evidence="3 14" id="KW-0808">Transferase</keyword>
<dbReference type="InterPro" id="IPR027417">
    <property type="entry name" value="P-loop_NTPase"/>
</dbReference>
<dbReference type="InterPro" id="IPR003593">
    <property type="entry name" value="AAA+_ATPase"/>
</dbReference>
<dbReference type="SMART" id="SM00382">
    <property type="entry name" value="AAA"/>
    <property type="match status" value="1"/>
</dbReference>
<dbReference type="GO" id="GO:0003887">
    <property type="term" value="F:DNA-directed DNA polymerase activity"/>
    <property type="evidence" value="ECO:0007669"/>
    <property type="project" value="UniProtKB-KW"/>
</dbReference>
<comment type="catalytic activity">
    <reaction evidence="11">
        <text>DNA(n) + a 2'-deoxyribonucleoside 5'-triphosphate = DNA(n+1) + diphosphate</text>
        <dbReference type="Rhea" id="RHEA:22508"/>
        <dbReference type="Rhea" id="RHEA-COMP:17339"/>
        <dbReference type="Rhea" id="RHEA-COMP:17340"/>
        <dbReference type="ChEBI" id="CHEBI:33019"/>
        <dbReference type="ChEBI" id="CHEBI:61560"/>
        <dbReference type="ChEBI" id="CHEBI:173112"/>
        <dbReference type="EC" id="2.7.7.7"/>
    </reaction>
</comment>
<dbReference type="InterPro" id="IPR022754">
    <property type="entry name" value="DNA_pol_III_gamma-3"/>
</dbReference>
<dbReference type="Pfam" id="PF13177">
    <property type="entry name" value="DNA_pol3_delta2"/>
    <property type="match status" value="1"/>
</dbReference>
<evidence type="ECO:0000256" key="12">
    <source>
        <dbReference type="SAM" id="MobiDB-lite"/>
    </source>
</evidence>
<dbReference type="InterPro" id="IPR038249">
    <property type="entry name" value="PolIII_tau_V_sf"/>
</dbReference>
<evidence type="ECO:0000256" key="7">
    <source>
        <dbReference type="ARBA" id="ARBA00022741"/>
    </source>
</evidence>
<dbReference type="SUPFAM" id="SSF48019">
    <property type="entry name" value="post-AAA+ oligomerization domain-like"/>
    <property type="match status" value="1"/>
</dbReference>
<dbReference type="Pfam" id="PF12170">
    <property type="entry name" value="DNA_pol3_tau_5"/>
    <property type="match status" value="1"/>
</dbReference>
<dbReference type="GO" id="GO:0003677">
    <property type="term" value="F:DNA binding"/>
    <property type="evidence" value="ECO:0007669"/>
    <property type="project" value="InterPro"/>
</dbReference>
<dbReference type="GO" id="GO:0005524">
    <property type="term" value="F:ATP binding"/>
    <property type="evidence" value="ECO:0007669"/>
    <property type="project" value="UniProtKB-KW"/>
</dbReference>